<dbReference type="AlphaFoldDB" id="A0A7E5W3Y3"/>
<reference evidence="6" key="1">
    <citation type="submission" date="2025-08" db="UniProtKB">
        <authorList>
            <consortium name="RefSeq"/>
        </authorList>
    </citation>
    <scope>IDENTIFICATION</scope>
</reference>
<evidence type="ECO:0000313" key="6">
    <source>
        <dbReference type="RefSeq" id="XP_026735358.1"/>
    </source>
</evidence>
<feature type="compositionally biased region" description="Acidic residues" evidence="1">
    <location>
        <begin position="125"/>
        <end position="148"/>
    </location>
</feature>
<dbReference type="Proteomes" id="UP000322000">
    <property type="component" value="Chromosome 12"/>
</dbReference>
<dbReference type="OrthoDB" id="7467099at2759"/>
<dbReference type="Gene3D" id="2.60.40.10">
    <property type="entry name" value="Immunoglobulins"/>
    <property type="match status" value="1"/>
</dbReference>
<dbReference type="InterPro" id="IPR013783">
    <property type="entry name" value="Ig-like_fold"/>
</dbReference>
<accession>A0A7E5W3Y3</accession>
<feature type="domain" description="Immunoglobulin" evidence="4">
    <location>
        <begin position="19"/>
        <end position="115"/>
    </location>
</feature>
<dbReference type="InParanoid" id="A0A7E5W3Y3"/>
<evidence type="ECO:0000256" key="2">
    <source>
        <dbReference type="SAM" id="Phobius"/>
    </source>
</evidence>
<gene>
    <name evidence="6" type="primary">LOC113499185</name>
</gene>
<dbReference type="GeneID" id="113499185"/>
<evidence type="ECO:0000256" key="1">
    <source>
        <dbReference type="SAM" id="MobiDB-lite"/>
    </source>
</evidence>
<feature type="compositionally biased region" description="Polar residues" evidence="1">
    <location>
        <begin position="1155"/>
        <end position="1170"/>
    </location>
</feature>
<dbReference type="InterPro" id="IPR003599">
    <property type="entry name" value="Ig_sub"/>
</dbReference>
<dbReference type="InterPro" id="IPR036179">
    <property type="entry name" value="Ig-like_dom_sf"/>
</dbReference>
<proteinExistence type="predicted"/>
<dbReference type="SUPFAM" id="SSF48726">
    <property type="entry name" value="Immunoglobulin"/>
    <property type="match status" value="1"/>
</dbReference>
<keyword evidence="5" id="KW-1185">Reference proteome</keyword>
<keyword evidence="3" id="KW-0732">Signal</keyword>
<feature type="region of interest" description="Disordered" evidence="1">
    <location>
        <begin position="1130"/>
        <end position="1170"/>
    </location>
</feature>
<evidence type="ECO:0000313" key="5">
    <source>
        <dbReference type="Proteomes" id="UP000322000"/>
    </source>
</evidence>
<feature type="transmembrane region" description="Helical" evidence="2">
    <location>
        <begin position="1088"/>
        <end position="1112"/>
    </location>
</feature>
<evidence type="ECO:0000259" key="4">
    <source>
        <dbReference type="SMART" id="SM00409"/>
    </source>
</evidence>
<feature type="region of interest" description="Disordered" evidence="1">
    <location>
        <begin position="118"/>
        <end position="149"/>
    </location>
</feature>
<sequence length="1170" mass="130980">MRLSWLGVLSLLIIGAVCSTNIIKDEGSDHTIWVRTLENEVTKCHLKSPKEKIIKFAPGNDAASTEKFVIQKGSTTMRCSVTVKNLNEDDEGEWEISFTDAEGIGGFAIFNITVKPLNSPSADPIPDEEDEGIPEITEESEEEAETESENVKVLTLIEQVVKEGYSVDISLNKESFEEDCYVQKPKGELVPIDSELANVTAHKPSKFVSCRITVGPITEDLLGEWKLCGRSVEDDKMRCQPVVIAYNNNNPSANWHSIIEPVFNHPVHFGGQVNPGVMGSGNVLTCHVITPAGEDLVLTSDVTYPHIQRMVHDPWLCSVAISDIDESMLGDWAIYSRFRSQLTSLNEVRLPFNLHLYNPDDPYEQAYNVTSLPETTRVVNIGNTVTVQATSSGEIDDCVYVSPAGKRFNLDNATKSTEVVKLNTSTNPTACHISIGPVDETLLGEWYIIGKFNKNNRYTEIRQPFNIILEDPANPFIEDRERIIENLPRQIVDTRIGATHSFSISQMILYNHESCHLRTPQGLQYILMEGFNVPHVEIINDSKFACGVQIKLLSEDLLGEWALLARSTRTSDAIERRLTFTIRVEETFSLGKPITIRQGNELFLRLPVDTKQFETCKLIGPDGEPVADAELDPIFLTSCGFRVKNVDQRVNGILTIVYGTGITYKGTVEVNVIDTALPVTFESEEWFQGSAIDKIVGPEDIVYCSLWMPLTDNDQQVLVYDGFGPCKIKIDRVTLRHQGLWRVVYAVQGSVLTQVDIFNVEVIEVEPLRVSTNISISSPSVTLTCSVPASYDVTGCKFRDPDGTILVASRNVGEEGFISYDSVIDHESSASSHACSLRFSNPDERYMGLWRCAVDTTQGTYYGFLDVRIPWISDDEYQVTEAVLKATPIYVQGLVGDPITLTCSANTAIRYCYFRSQNGTVYSVGPDMTAENYEYVGNGLDAGECGITIRGLQEPDSGYWTCNVGLAGIYHDLERSASIDVELQDKLLVRHFWNNGEVMVYPIIYDRRPIDYCRFVRFDGLGFTAYNPPEGYYVDRWNDRPCKLVVTRPTILDRRPWVVAVKLQGENGEIVARSPVDLLFIPGGTSFYYGYIAWVMVTMFGLLVMTVGVAMIPKKNRDWTYDRAGRIRDSFRRPRRETPPPAYTEEPVGEKLPQPTETAQTRETPVNNPV</sequence>
<protein>
    <submittedName>
        <fullName evidence="6">Uncharacterized protein LOC113499185</fullName>
    </submittedName>
</protein>
<dbReference type="RefSeq" id="XP_026735358.1">
    <property type="nucleotide sequence ID" value="XM_026879557.1"/>
</dbReference>
<name>A0A7E5W3Y3_TRINI</name>
<keyword evidence="2" id="KW-1133">Transmembrane helix</keyword>
<feature type="domain" description="Immunoglobulin" evidence="4">
    <location>
        <begin position="773"/>
        <end position="870"/>
    </location>
</feature>
<dbReference type="SMART" id="SM00409">
    <property type="entry name" value="IG"/>
    <property type="match status" value="3"/>
</dbReference>
<organism evidence="5 6">
    <name type="scientific">Trichoplusia ni</name>
    <name type="common">Cabbage looper</name>
    <dbReference type="NCBI Taxonomy" id="7111"/>
    <lineage>
        <taxon>Eukaryota</taxon>
        <taxon>Metazoa</taxon>
        <taxon>Ecdysozoa</taxon>
        <taxon>Arthropoda</taxon>
        <taxon>Hexapoda</taxon>
        <taxon>Insecta</taxon>
        <taxon>Pterygota</taxon>
        <taxon>Neoptera</taxon>
        <taxon>Endopterygota</taxon>
        <taxon>Lepidoptera</taxon>
        <taxon>Glossata</taxon>
        <taxon>Ditrysia</taxon>
        <taxon>Noctuoidea</taxon>
        <taxon>Noctuidae</taxon>
        <taxon>Plusiinae</taxon>
        <taxon>Trichoplusia</taxon>
    </lineage>
</organism>
<evidence type="ECO:0000256" key="3">
    <source>
        <dbReference type="SAM" id="SignalP"/>
    </source>
</evidence>
<feature type="domain" description="Immunoglobulin" evidence="4">
    <location>
        <begin position="888"/>
        <end position="982"/>
    </location>
</feature>
<dbReference type="KEGG" id="tnl:113499185"/>
<feature type="signal peptide" evidence="3">
    <location>
        <begin position="1"/>
        <end position="19"/>
    </location>
</feature>
<keyword evidence="2" id="KW-0812">Transmembrane</keyword>
<keyword evidence="2" id="KW-0472">Membrane</keyword>
<feature type="chain" id="PRO_5028987981" evidence="3">
    <location>
        <begin position="20"/>
        <end position="1170"/>
    </location>
</feature>